<evidence type="ECO:0000313" key="1">
    <source>
        <dbReference type="EMBL" id="CAF1453762.1"/>
    </source>
</evidence>
<dbReference type="AlphaFoldDB" id="A0A815PV79"/>
<name>A0A815PV79_9BILA</name>
<evidence type="ECO:0000313" key="2">
    <source>
        <dbReference type="Proteomes" id="UP000663832"/>
    </source>
</evidence>
<protein>
    <submittedName>
        <fullName evidence="1">Uncharacterized protein</fullName>
    </submittedName>
</protein>
<gene>
    <name evidence="1" type="ORF">QVE165_LOCUS40470</name>
</gene>
<sequence length="91" mass="10232">MYIDKNRFSTIDHSTGERVIGVGVDGLALSGGYEWKLNHYGLAIDNIYFNMKHTLLQTEVYEGVLYYGPSEIDQVLAAILNFQNNNTDSKA</sequence>
<dbReference type="OrthoDB" id="2151789at2759"/>
<proteinExistence type="predicted"/>
<accession>A0A815PV79</accession>
<reference evidence="1" key="1">
    <citation type="submission" date="2021-02" db="EMBL/GenBank/DDBJ databases">
        <authorList>
            <person name="Nowell W R."/>
        </authorList>
    </citation>
    <scope>NUCLEOTIDE SEQUENCE</scope>
</reference>
<comment type="caution">
    <text evidence="1">The sequence shown here is derived from an EMBL/GenBank/DDBJ whole genome shotgun (WGS) entry which is preliminary data.</text>
</comment>
<keyword evidence="2" id="KW-1185">Reference proteome</keyword>
<dbReference type="EMBL" id="CAJNOM010000466">
    <property type="protein sequence ID" value="CAF1453762.1"/>
    <property type="molecule type" value="Genomic_DNA"/>
</dbReference>
<organism evidence="1 2">
    <name type="scientific">Adineta steineri</name>
    <dbReference type="NCBI Taxonomy" id="433720"/>
    <lineage>
        <taxon>Eukaryota</taxon>
        <taxon>Metazoa</taxon>
        <taxon>Spiralia</taxon>
        <taxon>Gnathifera</taxon>
        <taxon>Rotifera</taxon>
        <taxon>Eurotatoria</taxon>
        <taxon>Bdelloidea</taxon>
        <taxon>Adinetida</taxon>
        <taxon>Adinetidae</taxon>
        <taxon>Adineta</taxon>
    </lineage>
</organism>
<dbReference type="Proteomes" id="UP000663832">
    <property type="component" value="Unassembled WGS sequence"/>
</dbReference>